<feature type="domain" description="Peptidase S8/S53" evidence="7">
    <location>
        <begin position="111"/>
        <end position="421"/>
    </location>
</feature>
<dbReference type="InterPro" id="IPR051048">
    <property type="entry name" value="Peptidase_S8/S53_subtilisin"/>
</dbReference>
<dbReference type="GO" id="GO:0006508">
    <property type="term" value="P:proteolysis"/>
    <property type="evidence" value="ECO:0007669"/>
    <property type="project" value="UniProtKB-KW"/>
</dbReference>
<keyword evidence="9" id="KW-1185">Reference proteome</keyword>
<evidence type="ECO:0000256" key="1">
    <source>
        <dbReference type="ARBA" id="ARBA00011073"/>
    </source>
</evidence>
<comment type="similarity">
    <text evidence="1 5 6">Belongs to the peptidase S8 family.</text>
</comment>
<dbReference type="PANTHER" id="PTHR43399">
    <property type="entry name" value="SUBTILISIN-RELATED"/>
    <property type="match status" value="1"/>
</dbReference>
<dbReference type="EMBL" id="CP009621">
    <property type="protein sequence ID" value="AKD05891.1"/>
    <property type="molecule type" value="Genomic_DNA"/>
</dbReference>
<dbReference type="Proteomes" id="UP000033109">
    <property type="component" value="Chromosome"/>
</dbReference>
<proteinExistence type="inferred from homology"/>
<dbReference type="PATRIC" id="fig|400092.3.peg.4724"/>
<dbReference type="InterPro" id="IPR000209">
    <property type="entry name" value="Peptidase_S8/S53_dom"/>
</dbReference>
<organism evidence="8 9">
    <name type="scientific">Pontibacter korlensis</name>
    <dbReference type="NCBI Taxonomy" id="400092"/>
    <lineage>
        <taxon>Bacteria</taxon>
        <taxon>Pseudomonadati</taxon>
        <taxon>Bacteroidota</taxon>
        <taxon>Cytophagia</taxon>
        <taxon>Cytophagales</taxon>
        <taxon>Hymenobacteraceae</taxon>
        <taxon>Pontibacter</taxon>
    </lineage>
</organism>
<dbReference type="PANTHER" id="PTHR43399:SF4">
    <property type="entry name" value="CELL WALL-ASSOCIATED PROTEASE"/>
    <property type="match status" value="1"/>
</dbReference>
<dbReference type="GO" id="GO:0004252">
    <property type="term" value="F:serine-type endopeptidase activity"/>
    <property type="evidence" value="ECO:0007669"/>
    <property type="project" value="UniProtKB-UniRule"/>
</dbReference>
<evidence type="ECO:0000256" key="2">
    <source>
        <dbReference type="ARBA" id="ARBA00022670"/>
    </source>
</evidence>
<dbReference type="PROSITE" id="PS51892">
    <property type="entry name" value="SUBTILASE"/>
    <property type="match status" value="1"/>
</dbReference>
<evidence type="ECO:0000256" key="3">
    <source>
        <dbReference type="ARBA" id="ARBA00022801"/>
    </source>
</evidence>
<evidence type="ECO:0000256" key="6">
    <source>
        <dbReference type="RuleBase" id="RU003355"/>
    </source>
</evidence>
<feature type="active site" description="Charge relay system" evidence="5">
    <location>
        <position position="372"/>
    </location>
</feature>
<evidence type="ECO:0000313" key="9">
    <source>
        <dbReference type="Proteomes" id="UP000033109"/>
    </source>
</evidence>
<feature type="active site" description="Charge relay system" evidence="5">
    <location>
        <position position="159"/>
    </location>
</feature>
<keyword evidence="2 5" id="KW-0645">Protease</keyword>
<dbReference type="Pfam" id="PF00082">
    <property type="entry name" value="Peptidase_S8"/>
    <property type="match status" value="1"/>
</dbReference>
<reference evidence="8 9" key="1">
    <citation type="journal article" date="2015" name="Sci. Rep.">
        <title>Unraveling adaptation of Pontibacter korlensis to radiation and infertility in desert through complete genome and comparative transcriptomic analysis.</title>
        <authorList>
            <person name="Dai J."/>
            <person name="Dai W."/>
            <person name="Qiu C."/>
            <person name="Yang Z."/>
            <person name="Zhang Y."/>
            <person name="Zhou M."/>
            <person name="Zhang L."/>
            <person name="Fang C."/>
            <person name="Gao Q."/>
            <person name="Yang Q."/>
            <person name="Li X."/>
            <person name="Wang Z."/>
            <person name="Wang Z."/>
            <person name="Jia Z."/>
            <person name="Chen X."/>
        </authorList>
    </citation>
    <scope>NUCLEOTIDE SEQUENCE [LARGE SCALE GENOMIC DNA]</scope>
    <source>
        <strain evidence="8 9">X14-1T</strain>
    </source>
</reference>
<dbReference type="InterPro" id="IPR036852">
    <property type="entry name" value="Peptidase_S8/S53_dom_sf"/>
</dbReference>
<dbReference type="Gene3D" id="3.40.50.200">
    <property type="entry name" value="Peptidase S8/S53 domain"/>
    <property type="match status" value="1"/>
</dbReference>
<dbReference type="InterPro" id="IPR022398">
    <property type="entry name" value="Peptidase_S8_His-AS"/>
</dbReference>
<dbReference type="HOGENOM" id="CLU_011263_15_6_10"/>
<feature type="active site" description="Charge relay system" evidence="5">
    <location>
        <position position="120"/>
    </location>
</feature>
<dbReference type="InterPro" id="IPR023827">
    <property type="entry name" value="Peptidase_S8_Asp-AS"/>
</dbReference>
<dbReference type="PROSITE" id="PS00138">
    <property type="entry name" value="SUBTILASE_SER"/>
    <property type="match status" value="1"/>
</dbReference>
<dbReference type="PROSITE" id="PS00136">
    <property type="entry name" value="SUBTILASE_ASP"/>
    <property type="match status" value="1"/>
</dbReference>
<dbReference type="InterPro" id="IPR015500">
    <property type="entry name" value="Peptidase_S8_subtilisin-rel"/>
</dbReference>
<gene>
    <name evidence="8" type="ORF">PKOR_21485</name>
</gene>
<dbReference type="PROSITE" id="PS00137">
    <property type="entry name" value="SUBTILASE_HIS"/>
    <property type="match status" value="1"/>
</dbReference>
<dbReference type="KEGG" id="pko:PKOR_21485"/>
<evidence type="ECO:0000313" key="8">
    <source>
        <dbReference type="EMBL" id="AKD05891.1"/>
    </source>
</evidence>
<sequence>MSSSNSLPSDLEGQVKFLKGNVTGLLKEVGMATVTSTDPDFAAKAGKIQGVSAVIRDAEIQWLNPDNEKTFDAAALNVNPASSGDSEPYFFLQWGHTAIQAPAAWNAGARGKGVKVAVLDTGFFLDHPDLKSNIASSASFVPGEPAQFKSIPNVRTSSHGSHVAGTIAAADNGLGVIGVAPDAQLILVKVLRDSGSGSFSWMMQGILHAVAEGADVINMSLGAGLPRNGKFLDENGNMINDTKAVQELLNAISRVTTYATQQGVTVISSAGNDGNNGNKDQSLVYIPASAPNVISISSTAPTGWFNNPLTTNLDGVASYTNFGTPAVSFAAPGGDFSYPTNELSSLGIPVWALDMVLSTGTERGYNWNAGTSMASPHAAGVAALIIGQNGGSMDPKKVEAALRASADDLGKPGRDPYYGHGRVNAYKAVSAIQ</sequence>
<evidence type="ECO:0000256" key="4">
    <source>
        <dbReference type="ARBA" id="ARBA00022825"/>
    </source>
</evidence>
<evidence type="ECO:0000259" key="7">
    <source>
        <dbReference type="Pfam" id="PF00082"/>
    </source>
</evidence>
<accession>A0A0E3V046</accession>
<dbReference type="AlphaFoldDB" id="A0A0E3V046"/>
<dbReference type="InterPro" id="IPR023828">
    <property type="entry name" value="Peptidase_S8_Ser-AS"/>
</dbReference>
<evidence type="ECO:0000256" key="5">
    <source>
        <dbReference type="PROSITE-ProRule" id="PRU01240"/>
    </source>
</evidence>
<dbReference type="PRINTS" id="PR00723">
    <property type="entry name" value="SUBTILISIN"/>
</dbReference>
<keyword evidence="4 5" id="KW-0720">Serine protease</keyword>
<keyword evidence="3 5" id="KW-0378">Hydrolase</keyword>
<name>A0A0E3V046_9BACT</name>
<dbReference type="SUPFAM" id="SSF52743">
    <property type="entry name" value="Subtilisin-like"/>
    <property type="match status" value="1"/>
</dbReference>
<protein>
    <submittedName>
        <fullName evidence="8">Peptidase S8 and S53 subtilisin kexin sedolisin</fullName>
    </submittedName>
</protein>